<dbReference type="GeneID" id="8684065"/>
<evidence type="ECO:0000313" key="1">
    <source>
        <dbReference type="EMBL" id="ACV50139.1"/>
    </source>
</evidence>
<dbReference type="SUPFAM" id="SSF47336">
    <property type="entry name" value="ACP-like"/>
    <property type="match status" value="1"/>
</dbReference>
<sequence length="81" mass="9757">MARKKNYMKAWASYAHKNYICHRDVAHPTLTLRQRLLMDDYDIKEMAKWVEKELGKPVPDQTCLDWKTVQDVVEYMEDNRP</sequence>
<dbReference type="RefSeq" id="YP_003358971.1">
    <property type="nucleotide sequence ID" value="NC_013697.1"/>
</dbReference>
<dbReference type="InterPro" id="IPR036736">
    <property type="entry name" value="ACP-like_sf"/>
</dbReference>
<dbReference type="EMBL" id="GQ357915">
    <property type="protein sequence ID" value="ACV50139.1"/>
    <property type="molecule type" value="Genomic_DNA"/>
</dbReference>
<gene>
    <name evidence="1" type="primary">117</name>
</gene>
<organism evidence="1 2">
    <name type="scientific">Delftia phage PhiW-14</name>
    <name type="common">Deftia acidovorans bacteriophage phiW-14</name>
    <dbReference type="NCBI Taxonomy" id="665032"/>
    <lineage>
        <taxon>Viruses</taxon>
        <taxon>Duplodnaviria</taxon>
        <taxon>Heunggongvirae</taxon>
        <taxon>Uroviricota</taxon>
        <taxon>Caudoviricetes</taxon>
        <taxon>Ionavirus</taxon>
        <taxon>Ionavirus W14</taxon>
    </lineage>
</organism>
<protein>
    <submittedName>
        <fullName evidence="1">Uncharacterized protein</fullName>
    </submittedName>
</protein>
<keyword evidence="2" id="KW-1185">Reference proteome</keyword>
<organismHost>
    <name type="scientific">Delftia acidovorans</name>
    <name type="common">Pseudomonas acidovorans</name>
    <name type="synonym">Comamonas acidovorans</name>
    <dbReference type="NCBI Taxonomy" id="80866"/>
</organismHost>
<accession>C9DG88</accession>
<proteinExistence type="predicted"/>
<reference evidence="2" key="1">
    <citation type="submission" date="2009-07" db="EMBL/GenBank/DDBJ databases">
        <authorList>
            <person name="Kropinski A.M."/>
            <person name="Villegas A."/>
            <person name="Lingohr E.J."/>
        </authorList>
    </citation>
    <scope>NUCLEOTIDE SEQUENCE [LARGE SCALE GENOMIC DNA]</scope>
</reference>
<dbReference type="KEGG" id="vg:8684065"/>
<dbReference type="Proteomes" id="UP000008986">
    <property type="component" value="Segment"/>
</dbReference>
<evidence type="ECO:0000313" key="2">
    <source>
        <dbReference type="Proteomes" id="UP000008986"/>
    </source>
</evidence>
<name>C9DG88_BPW14</name>
<dbReference type="Gene3D" id="1.10.1200.10">
    <property type="entry name" value="ACP-like"/>
    <property type="match status" value="1"/>
</dbReference>